<keyword evidence="7 13" id="KW-0157">Chromophore</keyword>
<keyword evidence="3 13" id="KW-0716">Sensory transduction</keyword>
<evidence type="ECO:0000256" key="5">
    <source>
        <dbReference type="ARBA" id="ARBA00022925"/>
    </source>
</evidence>
<evidence type="ECO:0000313" key="17">
    <source>
        <dbReference type="Proteomes" id="UP001634394"/>
    </source>
</evidence>
<keyword evidence="6 13" id="KW-1133">Transmembrane helix</keyword>
<dbReference type="PRINTS" id="PR00237">
    <property type="entry name" value="GPCRRHODOPSN"/>
</dbReference>
<feature type="transmembrane region" description="Helical" evidence="13">
    <location>
        <begin position="149"/>
        <end position="168"/>
    </location>
</feature>
<reference evidence="16 17" key="1">
    <citation type="submission" date="2024-11" db="EMBL/GenBank/DDBJ databases">
        <title>Chromosome-level genome assembly of the freshwater bivalve Anodonta woodiana.</title>
        <authorList>
            <person name="Chen X."/>
        </authorList>
    </citation>
    <scope>NUCLEOTIDE SEQUENCE [LARGE SCALE GENOMIC DNA]</scope>
    <source>
        <strain evidence="16">MN2024</strain>
        <tissue evidence="16">Gills</tissue>
    </source>
</reference>
<dbReference type="PANTHER" id="PTHR24240">
    <property type="entry name" value="OPSIN"/>
    <property type="match status" value="1"/>
</dbReference>
<dbReference type="GO" id="GO:0007602">
    <property type="term" value="P:phototransduction"/>
    <property type="evidence" value="ECO:0007669"/>
    <property type="project" value="UniProtKB-KW"/>
</dbReference>
<dbReference type="InterPro" id="IPR017452">
    <property type="entry name" value="GPCR_Rhodpsn_7TM"/>
</dbReference>
<dbReference type="InterPro" id="IPR027430">
    <property type="entry name" value="Retinal_BS"/>
</dbReference>
<dbReference type="Gene3D" id="1.20.1070.10">
    <property type="entry name" value="Rhodopsin 7-helix transmembrane proteins"/>
    <property type="match status" value="1"/>
</dbReference>
<dbReference type="GO" id="GO:0016020">
    <property type="term" value="C:membrane"/>
    <property type="evidence" value="ECO:0007669"/>
    <property type="project" value="UniProtKB-SubCell"/>
</dbReference>
<evidence type="ECO:0000313" key="15">
    <source>
        <dbReference type="EMBL" id="KAL3847554.1"/>
    </source>
</evidence>
<dbReference type="PROSITE" id="PS50262">
    <property type="entry name" value="G_PROTEIN_RECEP_F1_2"/>
    <property type="match status" value="1"/>
</dbReference>
<organism evidence="16 17">
    <name type="scientific">Sinanodonta woodiana</name>
    <name type="common">Chinese pond mussel</name>
    <name type="synonym">Anodonta woodiana</name>
    <dbReference type="NCBI Taxonomy" id="1069815"/>
    <lineage>
        <taxon>Eukaryota</taxon>
        <taxon>Metazoa</taxon>
        <taxon>Spiralia</taxon>
        <taxon>Lophotrochozoa</taxon>
        <taxon>Mollusca</taxon>
        <taxon>Bivalvia</taxon>
        <taxon>Autobranchia</taxon>
        <taxon>Heteroconchia</taxon>
        <taxon>Palaeoheterodonta</taxon>
        <taxon>Unionida</taxon>
        <taxon>Unionoidea</taxon>
        <taxon>Unionidae</taxon>
        <taxon>Unioninae</taxon>
        <taxon>Sinanodonta</taxon>
    </lineage>
</organism>
<feature type="transmembrane region" description="Helical" evidence="13">
    <location>
        <begin position="68"/>
        <end position="88"/>
    </location>
</feature>
<keyword evidence="8 13" id="KW-0297">G-protein coupled receptor</keyword>
<dbReference type="PROSITE" id="PS00237">
    <property type="entry name" value="G_PROTEIN_RECEP_F1_1"/>
    <property type="match status" value="1"/>
</dbReference>
<evidence type="ECO:0000256" key="2">
    <source>
        <dbReference type="ARBA" id="ARBA00022543"/>
    </source>
</evidence>
<keyword evidence="4 13" id="KW-0812">Transmembrane</keyword>
<evidence type="ECO:0000256" key="9">
    <source>
        <dbReference type="ARBA" id="ARBA00023136"/>
    </source>
</evidence>
<comment type="similarity">
    <text evidence="13">Belongs to the G-protein coupled receptor 1 family. Opsin subfamily.</text>
</comment>
<name>A0ABD3UHK9_SINWO</name>
<dbReference type="Proteomes" id="UP001634394">
    <property type="component" value="Unassembled WGS sequence"/>
</dbReference>
<evidence type="ECO:0000256" key="12">
    <source>
        <dbReference type="ARBA" id="ARBA00023224"/>
    </source>
</evidence>
<proteinExistence type="inferred from homology"/>
<feature type="transmembrane region" description="Helical" evidence="13">
    <location>
        <begin position="193"/>
        <end position="215"/>
    </location>
</feature>
<dbReference type="InterPro" id="IPR001760">
    <property type="entry name" value="Opsin"/>
</dbReference>
<evidence type="ECO:0000259" key="14">
    <source>
        <dbReference type="PROSITE" id="PS50262"/>
    </source>
</evidence>
<keyword evidence="2 13" id="KW-0600">Photoreceptor protein</keyword>
<dbReference type="PROSITE" id="PS00238">
    <property type="entry name" value="OPSIN"/>
    <property type="match status" value="1"/>
</dbReference>
<keyword evidence="11 13" id="KW-0675">Receptor</keyword>
<evidence type="ECO:0000256" key="3">
    <source>
        <dbReference type="ARBA" id="ARBA00022606"/>
    </source>
</evidence>
<keyword evidence="12 13" id="KW-0807">Transducer</keyword>
<evidence type="ECO:0000256" key="1">
    <source>
        <dbReference type="ARBA" id="ARBA00004141"/>
    </source>
</evidence>
<keyword evidence="17" id="KW-1185">Reference proteome</keyword>
<dbReference type="SMART" id="SM01381">
    <property type="entry name" value="7TM_GPCR_Srsx"/>
    <property type="match status" value="1"/>
</dbReference>
<dbReference type="AlphaFoldDB" id="A0ABD3UHK9"/>
<comment type="subcellular location">
    <subcellularLocation>
        <location evidence="1 13">Membrane</location>
        <topology evidence="1 13">Multi-pass membrane protein</topology>
    </subcellularLocation>
</comment>
<keyword evidence="9 13" id="KW-0472">Membrane</keyword>
<protein>
    <recommendedName>
        <fullName evidence="14">G-protein coupled receptors family 1 profile domain-containing protein</fullName>
    </recommendedName>
</protein>
<evidence type="ECO:0000256" key="6">
    <source>
        <dbReference type="ARBA" id="ARBA00022989"/>
    </source>
</evidence>
<keyword evidence="5 13" id="KW-0681">Retinal protein</keyword>
<dbReference type="EMBL" id="JBJQND010000016">
    <property type="protein sequence ID" value="KAL3847554.1"/>
    <property type="molecule type" value="Genomic_DNA"/>
</dbReference>
<comment type="caution">
    <text evidence="16">The sequence shown here is derived from an EMBL/GenBank/DDBJ whole genome shotgun (WGS) entry which is preliminary data.</text>
</comment>
<dbReference type="Pfam" id="PF00001">
    <property type="entry name" value="7tm_1"/>
    <property type="match status" value="1"/>
</dbReference>
<evidence type="ECO:0000256" key="8">
    <source>
        <dbReference type="ARBA" id="ARBA00023040"/>
    </source>
</evidence>
<feature type="transmembrane region" description="Helical" evidence="13">
    <location>
        <begin position="32"/>
        <end position="56"/>
    </location>
</feature>
<evidence type="ECO:0000256" key="4">
    <source>
        <dbReference type="ARBA" id="ARBA00022692"/>
    </source>
</evidence>
<evidence type="ECO:0000256" key="11">
    <source>
        <dbReference type="ARBA" id="ARBA00023170"/>
    </source>
</evidence>
<dbReference type="GO" id="GO:0009881">
    <property type="term" value="F:photoreceptor activity"/>
    <property type="evidence" value="ECO:0007669"/>
    <property type="project" value="UniProtKB-KW"/>
</dbReference>
<feature type="domain" description="G-protein coupled receptors family 1 profile" evidence="14">
    <location>
        <begin position="47"/>
        <end position="303"/>
    </location>
</feature>
<evidence type="ECO:0000256" key="13">
    <source>
        <dbReference type="RuleBase" id="RU004951"/>
    </source>
</evidence>
<evidence type="ECO:0000313" key="16">
    <source>
        <dbReference type="EMBL" id="KAL3847608.1"/>
    </source>
</evidence>
<evidence type="ECO:0000256" key="10">
    <source>
        <dbReference type="ARBA" id="ARBA00023157"/>
    </source>
</evidence>
<dbReference type="GO" id="GO:0004930">
    <property type="term" value="F:G protein-coupled receptor activity"/>
    <property type="evidence" value="ECO:0007669"/>
    <property type="project" value="UniProtKB-KW"/>
</dbReference>
<gene>
    <name evidence="15" type="ORF">ACJMK2_018459</name>
    <name evidence="16" type="ORF">ACJMK2_018511</name>
</gene>
<dbReference type="CDD" id="cd14969">
    <property type="entry name" value="7tmA_Opsins_type2_animals"/>
    <property type="match status" value="1"/>
</dbReference>
<keyword evidence="10" id="KW-1015">Disulfide bond</keyword>
<dbReference type="EMBL" id="JBJQND010000016">
    <property type="protein sequence ID" value="KAL3847608.1"/>
    <property type="molecule type" value="Genomic_DNA"/>
</dbReference>
<evidence type="ECO:0000256" key="7">
    <source>
        <dbReference type="ARBA" id="ARBA00022991"/>
    </source>
</evidence>
<dbReference type="InterPro" id="IPR000276">
    <property type="entry name" value="GPCR_Rhodpsn"/>
</dbReference>
<comment type="caution">
    <text evidence="13">Lacks conserved residue(s) required for the propagation of feature annotation.</text>
</comment>
<dbReference type="PRINTS" id="PR00238">
    <property type="entry name" value="OPSIN"/>
</dbReference>
<dbReference type="InterPro" id="IPR050125">
    <property type="entry name" value="GPCR_opsins"/>
</dbReference>
<feature type="transmembrane region" description="Helical" evidence="13">
    <location>
        <begin position="108"/>
        <end position="129"/>
    </location>
</feature>
<dbReference type="SUPFAM" id="SSF81321">
    <property type="entry name" value="Family A G protein-coupled receptor-like"/>
    <property type="match status" value="1"/>
</dbReference>
<feature type="transmembrane region" description="Helical" evidence="13">
    <location>
        <begin position="251"/>
        <end position="275"/>
    </location>
</feature>
<sequence>MIGANLTNRTLPVNAYVLGFVPPEVSPYVHHINAFLLVLIYIFGVLENGIILAIVAKNKNLRSAPNTFIIAMALGDFSLCFFGIPLSSTSSMAGRWIWDDTGCMIEGFIVYFIGMANMYILMAVSLHRYLAVSRPSLGSQINVKVAMKAIIACAVGGLFWTVVLIFGWSRYTPEGVGTTCSVTWTDKDVATTSYNICIFILCYLIPVGTMIVAYYKLLDTVQNVAKSTLWDMKSRLARKQLRIERKLAKSFMIIIAVFIFSWTPYYIVCFVGIFGDIHVIPPALQTLPAICAKSASVWDPILYVATNKDLRTGFYNILPCNGLKKLLMKKEEERVERNSRNLRGR</sequence>
<accession>A0ABD3UHK9</accession>